<organism evidence="2 3">
    <name type="scientific">Zizania palustris</name>
    <name type="common">Northern wild rice</name>
    <dbReference type="NCBI Taxonomy" id="103762"/>
    <lineage>
        <taxon>Eukaryota</taxon>
        <taxon>Viridiplantae</taxon>
        <taxon>Streptophyta</taxon>
        <taxon>Embryophyta</taxon>
        <taxon>Tracheophyta</taxon>
        <taxon>Spermatophyta</taxon>
        <taxon>Magnoliopsida</taxon>
        <taxon>Liliopsida</taxon>
        <taxon>Poales</taxon>
        <taxon>Poaceae</taxon>
        <taxon>BOP clade</taxon>
        <taxon>Oryzoideae</taxon>
        <taxon>Oryzeae</taxon>
        <taxon>Zizaniinae</taxon>
        <taxon>Zizania</taxon>
    </lineage>
</organism>
<dbReference type="AlphaFoldDB" id="A0A8J5XA85"/>
<evidence type="ECO:0000313" key="3">
    <source>
        <dbReference type="Proteomes" id="UP000729402"/>
    </source>
</evidence>
<name>A0A8J5XA85_ZIZPA</name>
<dbReference type="EMBL" id="JAAALK010000079">
    <property type="protein sequence ID" value="KAG8100867.1"/>
    <property type="molecule type" value="Genomic_DNA"/>
</dbReference>
<dbReference type="Proteomes" id="UP000729402">
    <property type="component" value="Unassembled WGS sequence"/>
</dbReference>
<sequence>MRSKSWQQALKAVTKVLVEAMAGGGDWREQQWRPSVRPWREAATGGSSGEGPQLGHGERRWPTGAPMEVLDASIVGGGGRRERSPSAERARVELGGRR</sequence>
<evidence type="ECO:0000256" key="1">
    <source>
        <dbReference type="SAM" id="MobiDB-lite"/>
    </source>
</evidence>
<comment type="caution">
    <text evidence="2">The sequence shown here is derived from an EMBL/GenBank/DDBJ whole genome shotgun (WGS) entry which is preliminary data.</text>
</comment>
<accession>A0A8J5XA85</accession>
<gene>
    <name evidence="2" type="ORF">GUJ93_ZPchr0013g37770</name>
</gene>
<feature type="region of interest" description="Disordered" evidence="1">
    <location>
        <begin position="35"/>
        <end position="98"/>
    </location>
</feature>
<reference evidence="2" key="2">
    <citation type="submission" date="2021-02" db="EMBL/GenBank/DDBJ databases">
        <authorList>
            <person name="Kimball J.A."/>
            <person name="Haas M.W."/>
            <person name="Macchietto M."/>
            <person name="Kono T."/>
            <person name="Duquette J."/>
            <person name="Shao M."/>
        </authorList>
    </citation>
    <scope>NUCLEOTIDE SEQUENCE</scope>
    <source>
        <tissue evidence="2">Fresh leaf tissue</tissue>
    </source>
</reference>
<protein>
    <submittedName>
        <fullName evidence="2">Uncharacterized protein</fullName>
    </submittedName>
</protein>
<evidence type="ECO:0000313" key="2">
    <source>
        <dbReference type="EMBL" id="KAG8100867.1"/>
    </source>
</evidence>
<reference evidence="2" key="1">
    <citation type="journal article" date="2021" name="bioRxiv">
        <title>Whole Genome Assembly and Annotation of Northern Wild Rice, Zizania palustris L., Supports a Whole Genome Duplication in the Zizania Genus.</title>
        <authorList>
            <person name="Haas M."/>
            <person name="Kono T."/>
            <person name="Macchietto M."/>
            <person name="Millas R."/>
            <person name="McGilp L."/>
            <person name="Shao M."/>
            <person name="Duquette J."/>
            <person name="Hirsch C.N."/>
            <person name="Kimball J."/>
        </authorList>
    </citation>
    <scope>NUCLEOTIDE SEQUENCE</scope>
    <source>
        <tissue evidence="2">Fresh leaf tissue</tissue>
    </source>
</reference>
<feature type="compositionally biased region" description="Basic and acidic residues" evidence="1">
    <location>
        <begin position="79"/>
        <end position="98"/>
    </location>
</feature>
<keyword evidence="3" id="KW-1185">Reference proteome</keyword>
<proteinExistence type="predicted"/>